<accession>D0A9J7</accession>
<reference evidence="2" key="1">
    <citation type="journal article" date="2010" name="PLoS Negl. Trop. Dis.">
        <title>The genome sequence of Trypanosoma brucei gambiense, causative agent of chronic human african trypanosomiasis.</title>
        <authorList>
            <person name="Jackson A.P."/>
            <person name="Sanders M."/>
            <person name="Berry A."/>
            <person name="McQuillan J."/>
            <person name="Aslett M.A."/>
            <person name="Quail M.A."/>
            <person name="Chukualim B."/>
            <person name="Capewell P."/>
            <person name="MacLeod A."/>
            <person name="Melville S.E."/>
            <person name="Gibson W."/>
            <person name="Barry J.D."/>
            <person name="Berriman M."/>
            <person name="Hertz-Fowler C."/>
        </authorList>
    </citation>
    <scope>NUCLEOTIDE SEQUENCE [LARGE SCALE GENOMIC DNA]</scope>
    <source>
        <strain evidence="2">MHOM/CI/86/DAL972</strain>
    </source>
</reference>
<organism evidence="1 2">
    <name type="scientific">Trypanosoma brucei gambiense (strain MHOM/CI/86/DAL972)</name>
    <dbReference type="NCBI Taxonomy" id="679716"/>
    <lineage>
        <taxon>Eukaryota</taxon>
        <taxon>Discoba</taxon>
        <taxon>Euglenozoa</taxon>
        <taxon>Kinetoplastea</taxon>
        <taxon>Metakinetoplastina</taxon>
        <taxon>Trypanosomatida</taxon>
        <taxon>Trypanosomatidae</taxon>
        <taxon>Trypanosoma</taxon>
    </lineage>
</organism>
<protein>
    <submittedName>
        <fullName evidence="1">Uncharacterized protein</fullName>
    </submittedName>
</protein>
<dbReference type="RefSeq" id="XP_011780612.1">
    <property type="nucleotide sequence ID" value="XM_011782310.1"/>
</dbReference>
<evidence type="ECO:0000313" key="1">
    <source>
        <dbReference type="EMBL" id="CBH18348.1"/>
    </source>
</evidence>
<dbReference type="EMBL" id="FN554974">
    <property type="protein sequence ID" value="CBH18348.1"/>
    <property type="molecule type" value="Genomic_DNA"/>
</dbReference>
<dbReference type="KEGG" id="tbg:TbgDal_XI14670"/>
<proteinExistence type="predicted"/>
<dbReference type="GeneID" id="23866650"/>
<name>D0A9J7_TRYB9</name>
<dbReference type="AlphaFoldDB" id="D0A9J7"/>
<dbReference type="Proteomes" id="UP000002316">
    <property type="component" value="Chromosome 11"/>
</dbReference>
<sequence>MEAAMPPRTNTLSTKIHTCCTIPQTSEELHSHHLPSKVPNTHRTVCPFTIFLSFCNDLIKVILDASELLTAGYIENAWKRRKEERKVKTSLFRQLRPSYIYHYVQTRSSTTFKSVFSSLQQ</sequence>
<gene>
    <name evidence="1" type="ORF">TbgDal_XI14670</name>
</gene>
<evidence type="ECO:0000313" key="2">
    <source>
        <dbReference type="Proteomes" id="UP000002316"/>
    </source>
</evidence>